<keyword evidence="4" id="KW-0256">Endoplasmic reticulum</keyword>
<evidence type="ECO:0000313" key="8">
    <source>
        <dbReference type="Proteomes" id="UP001172159"/>
    </source>
</evidence>
<keyword evidence="6" id="KW-0472">Membrane</keyword>
<feature type="non-terminal residue" evidence="7">
    <location>
        <position position="104"/>
    </location>
</feature>
<dbReference type="GO" id="GO:0016020">
    <property type="term" value="C:membrane"/>
    <property type="evidence" value="ECO:0007669"/>
    <property type="project" value="UniProtKB-SubCell"/>
</dbReference>
<evidence type="ECO:0008006" key="9">
    <source>
        <dbReference type="Google" id="ProtNLM"/>
    </source>
</evidence>
<keyword evidence="8" id="KW-1185">Reference proteome</keyword>
<dbReference type="PANTHER" id="PTHR48182">
    <property type="entry name" value="PROTEIN SERAC1"/>
    <property type="match status" value="1"/>
</dbReference>
<sequence length="104" mass="11714">IVLVHGFAGHYIETWQAEDGCVWPRDLLPASLHDISVRVWSFQYHRTIKSVISSAGISNNANDLLQALYEQRETNEGQGDVYSFLKHIIWIGHSLGGIIIKKAL</sequence>
<dbReference type="SUPFAM" id="SSF53474">
    <property type="entry name" value="alpha/beta-Hydrolases"/>
    <property type="match status" value="1"/>
</dbReference>
<evidence type="ECO:0000256" key="5">
    <source>
        <dbReference type="ARBA" id="ARBA00023128"/>
    </source>
</evidence>
<accession>A0AA40BE03</accession>
<evidence type="ECO:0000256" key="6">
    <source>
        <dbReference type="ARBA" id="ARBA00023136"/>
    </source>
</evidence>
<name>A0AA40BE03_9PEZI</name>
<proteinExistence type="predicted"/>
<dbReference type="GO" id="GO:0005739">
    <property type="term" value="C:mitochondrion"/>
    <property type="evidence" value="ECO:0007669"/>
    <property type="project" value="UniProtKB-SubCell"/>
</dbReference>
<organism evidence="7 8">
    <name type="scientific">Apiosordaria backusii</name>
    <dbReference type="NCBI Taxonomy" id="314023"/>
    <lineage>
        <taxon>Eukaryota</taxon>
        <taxon>Fungi</taxon>
        <taxon>Dikarya</taxon>
        <taxon>Ascomycota</taxon>
        <taxon>Pezizomycotina</taxon>
        <taxon>Sordariomycetes</taxon>
        <taxon>Sordariomycetidae</taxon>
        <taxon>Sordariales</taxon>
        <taxon>Lasiosphaeriaceae</taxon>
        <taxon>Apiosordaria</taxon>
    </lineage>
</organism>
<reference evidence="7" key="1">
    <citation type="submission" date="2023-06" db="EMBL/GenBank/DDBJ databases">
        <title>Genome-scale phylogeny and comparative genomics of the fungal order Sordariales.</title>
        <authorList>
            <consortium name="Lawrence Berkeley National Laboratory"/>
            <person name="Hensen N."/>
            <person name="Bonometti L."/>
            <person name="Westerberg I."/>
            <person name="Brannstrom I.O."/>
            <person name="Guillou S."/>
            <person name="Cros-Aarteil S."/>
            <person name="Calhoun S."/>
            <person name="Haridas S."/>
            <person name="Kuo A."/>
            <person name="Mondo S."/>
            <person name="Pangilinan J."/>
            <person name="Riley R."/>
            <person name="Labutti K."/>
            <person name="Andreopoulos B."/>
            <person name="Lipzen A."/>
            <person name="Chen C."/>
            <person name="Yanf M."/>
            <person name="Daum C."/>
            <person name="Ng V."/>
            <person name="Clum A."/>
            <person name="Steindorff A."/>
            <person name="Ohm R."/>
            <person name="Martin F."/>
            <person name="Silar P."/>
            <person name="Natvig D."/>
            <person name="Lalanne C."/>
            <person name="Gautier V."/>
            <person name="Ament-Velasquez S.L."/>
            <person name="Kruys A."/>
            <person name="Hutchinson M.I."/>
            <person name="Powell A.J."/>
            <person name="Barry K."/>
            <person name="Miller A.N."/>
            <person name="Grigoriev I.V."/>
            <person name="Debuchy R."/>
            <person name="Gladieux P."/>
            <person name="Thoren M.H."/>
            <person name="Johannesson H."/>
        </authorList>
    </citation>
    <scope>NUCLEOTIDE SEQUENCE</scope>
    <source>
        <strain evidence="7">CBS 540.89</strain>
    </source>
</reference>
<dbReference type="Proteomes" id="UP001172159">
    <property type="component" value="Unassembled WGS sequence"/>
</dbReference>
<dbReference type="InterPro" id="IPR029058">
    <property type="entry name" value="AB_hydrolase_fold"/>
</dbReference>
<dbReference type="EMBL" id="JAUKTV010000008">
    <property type="protein sequence ID" value="KAK0732476.1"/>
    <property type="molecule type" value="Genomic_DNA"/>
</dbReference>
<evidence type="ECO:0000313" key="7">
    <source>
        <dbReference type="EMBL" id="KAK0732476.1"/>
    </source>
</evidence>
<protein>
    <recommendedName>
        <fullName evidence="9">DUF676 domain-containing protein</fullName>
    </recommendedName>
</protein>
<dbReference type="Gene3D" id="3.40.50.1820">
    <property type="entry name" value="alpha/beta hydrolase"/>
    <property type="match status" value="1"/>
</dbReference>
<gene>
    <name evidence="7" type="ORF">B0T21DRAFT_268705</name>
</gene>
<dbReference type="GO" id="GO:0005783">
    <property type="term" value="C:endoplasmic reticulum"/>
    <property type="evidence" value="ECO:0007669"/>
    <property type="project" value="UniProtKB-SubCell"/>
</dbReference>
<keyword evidence="5" id="KW-0496">Mitochondrion</keyword>
<feature type="non-terminal residue" evidence="7">
    <location>
        <position position="1"/>
    </location>
</feature>
<evidence type="ECO:0000256" key="4">
    <source>
        <dbReference type="ARBA" id="ARBA00022824"/>
    </source>
</evidence>
<evidence type="ECO:0000256" key="2">
    <source>
        <dbReference type="ARBA" id="ARBA00004240"/>
    </source>
</evidence>
<dbReference type="AlphaFoldDB" id="A0AA40BE03"/>
<evidence type="ECO:0000256" key="3">
    <source>
        <dbReference type="ARBA" id="ARBA00004370"/>
    </source>
</evidence>
<evidence type="ECO:0000256" key="1">
    <source>
        <dbReference type="ARBA" id="ARBA00004173"/>
    </source>
</evidence>
<dbReference type="InterPro" id="IPR052374">
    <property type="entry name" value="SERAC1"/>
</dbReference>
<dbReference type="PANTHER" id="PTHR48182:SF2">
    <property type="entry name" value="PROTEIN SERAC1"/>
    <property type="match status" value="1"/>
</dbReference>
<comment type="subcellular location">
    <subcellularLocation>
        <location evidence="2">Endoplasmic reticulum</location>
    </subcellularLocation>
    <subcellularLocation>
        <location evidence="3">Membrane</location>
    </subcellularLocation>
    <subcellularLocation>
        <location evidence="1">Mitochondrion</location>
    </subcellularLocation>
</comment>
<comment type="caution">
    <text evidence="7">The sequence shown here is derived from an EMBL/GenBank/DDBJ whole genome shotgun (WGS) entry which is preliminary data.</text>
</comment>